<dbReference type="Proteomes" id="UP000246352">
    <property type="component" value="Unassembled WGS sequence"/>
</dbReference>
<dbReference type="Pfam" id="PF01989">
    <property type="entry name" value="AcnX_swivel_put"/>
    <property type="match status" value="1"/>
</dbReference>
<dbReference type="GO" id="GO:0016829">
    <property type="term" value="F:lyase activity"/>
    <property type="evidence" value="ECO:0007669"/>
    <property type="project" value="UniProtKB-KW"/>
</dbReference>
<evidence type="ECO:0000313" key="3">
    <source>
        <dbReference type="EMBL" id="PWW01912.1"/>
    </source>
</evidence>
<dbReference type="Gene3D" id="3.50.30.10">
    <property type="entry name" value="Phosphohistidine domain"/>
    <property type="match status" value="1"/>
</dbReference>
<gene>
    <name evidence="3" type="ORF">DFR52_102576</name>
</gene>
<evidence type="ECO:0000259" key="2">
    <source>
        <dbReference type="Pfam" id="PF01989"/>
    </source>
</evidence>
<dbReference type="EMBL" id="QGTR01000002">
    <property type="protein sequence ID" value="PWW01912.1"/>
    <property type="molecule type" value="Genomic_DNA"/>
</dbReference>
<dbReference type="OrthoDB" id="9815264at2"/>
<feature type="domain" description="Phosphomevalonate dehydratase small subunit-like" evidence="2">
    <location>
        <begin position="23"/>
        <end position="104"/>
    </location>
</feature>
<evidence type="ECO:0000256" key="1">
    <source>
        <dbReference type="ARBA" id="ARBA00023239"/>
    </source>
</evidence>
<proteinExistence type="predicted"/>
<sequence length="145" mass="14609">MTGMRTQVAGSASGEPLLLDEPLSFWGGFDSATGAVIDRFHPQHGACLSGRILFMERGRGSSSGASVLAEAIRLGTAPAAICLVHDDAIIATGALVAMMLYGKQCPVVVIGDRGDWLALAGSARVTVKAESAAAPSVTAAAAAGI</sequence>
<dbReference type="CDD" id="cd01356">
    <property type="entry name" value="AcnX_swivel"/>
    <property type="match status" value="1"/>
</dbReference>
<dbReference type="SUPFAM" id="SSF52016">
    <property type="entry name" value="LeuD/IlvD-like"/>
    <property type="match status" value="1"/>
</dbReference>
<dbReference type="PANTHER" id="PTHR36577:SF3">
    <property type="entry name" value="DUF521 DOMAIN PROTEIN (AFU_ORTHOLOGUE AFUA_6G00490)"/>
    <property type="match status" value="1"/>
</dbReference>
<dbReference type="InterPro" id="IPR002840">
    <property type="entry name" value="PMDh-S-like_dom"/>
</dbReference>
<name>A0A317PLV9_9HYPH</name>
<keyword evidence="1" id="KW-0456">Lyase</keyword>
<dbReference type="RefSeq" id="WP_110031663.1">
    <property type="nucleotide sequence ID" value="NZ_QGTR01000002.1"/>
</dbReference>
<accession>A0A317PLV9</accession>
<evidence type="ECO:0000313" key="4">
    <source>
        <dbReference type="Proteomes" id="UP000246352"/>
    </source>
</evidence>
<protein>
    <submittedName>
        <fullName evidence="3">Putative aconitase subunit 2</fullName>
    </submittedName>
</protein>
<dbReference type="PANTHER" id="PTHR36577">
    <property type="entry name" value="DUF521 DOMAIN PROTEIN (AFU_ORTHOLOGUE AFUA_6G00490)"/>
    <property type="match status" value="1"/>
</dbReference>
<organism evidence="3 4">
    <name type="scientific">Hoeflea marina</name>
    <dbReference type="NCBI Taxonomy" id="274592"/>
    <lineage>
        <taxon>Bacteria</taxon>
        <taxon>Pseudomonadati</taxon>
        <taxon>Pseudomonadota</taxon>
        <taxon>Alphaproteobacteria</taxon>
        <taxon>Hyphomicrobiales</taxon>
        <taxon>Rhizobiaceae</taxon>
        <taxon>Hoeflea</taxon>
    </lineage>
</organism>
<keyword evidence="4" id="KW-1185">Reference proteome</keyword>
<reference evidence="3 4" key="1">
    <citation type="submission" date="2018-05" db="EMBL/GenBank/DDBJ databases">
        <title>Genomic Encyclopedia of Type Strains, Phase IV (KMG-IV): sequencing the most valuable type-strain genomes for metagenomic binning, comparative biology and taxonomic classification.</title>
        <authorList>
            <person name="Goeker M."/>
        </authorList>
    </citation>
    <scope>NUCLEOTIDE SEQUENCE [LARGE SCALE GENOMIC DNA]</scope>
    <source>
        <strain evidence="3 4">DSM 16791</strain>
    </source>
</reference>
<dbReference type="AlphaFoldDB" id="A0A317PLV9"/>
<comment type="caution">
    <text evidence="3">The sequence shown here is derived from an EMBL/GenBank/DDBJ whole genome shotgun (WGS) entry which is preliminary data.</text>
</comment>